<keyword evidence="3" id="KW-1185">Reference proteome</keyword>
<name>A0A918A250_9ACTN</name>
<evidence type="ECO:0000256" key="1">
    <source>
        <dbReference type="SAM" id="MobiDB-lite"/>
    </source>
</evidence>
<evidence type="ECO:0000313" key="2">
    <source>
        <dbReference type="EMBL" id="GGP02781.1"/>
    </source>
</evidence>
<accession>A0A918A250</accession>
<evidence type="ECO:0000313" key="3">
    <source>
        <dbReference type="Proteomes" id="UP000660745"/>
    </source>
</evidence>
<feature type="compositionally biased region" description="Polar residues" evidence="1">
    <location>
        <begin position="38"/>
        <end position="47"/>
    </location>
</feature>
<dbReference type="Proteomes" id="UP000660745">
    <property type="component" value="Unassembled WGS sequence"/>
</dbReference>
<comment type="caution">
    <text evidence="2">The sequence shown here is derived from an EMBL/GenBank/DDBJ whole genome shotgun (WGS) entry which is preliminary data.</text>
</comment>
<proteinExistence type="predicted"/>
<dbReference type="EMBL" id="BMNK01000002">
    <property type="protein sequence ID" value="GGP02781.1"/>
    <property type="molecule type" value="Genomic_DNA"/>
</dbReference>
<gene>
    <name evidence="2" type="ORF">GCM10012278_11370</name>
</gene>
<protein>
    <submittedName>
        <fullName evidence="2">Uncharacterized protein</fullName>
    </submittedName>
</protein>
<reference evidence="2" key="2">
    <citation type="submission" date="2020-09" db="EMBL/GenBank/DDBJ databases">
        <authorList>
            <person name="Sun Q."/>
            <person name="Zhou Y."/>
        </authorList>
    </citation>
    <scope>NUCLEOTIDE SEQUENCE</scope>
    <source>
        <strain evidence="2">CGMCC 4.7430</strain>
    </source>
</reference>
<sequence>MTVHSRAARVRLAGSSLVKRSISKPVAMKAAALTRASTKMVSRSESPPIQPARACTAVATGP</sequence>
<feature type="region of interest" description="Disordered" evidence="1">
    <location>
        <begin position="38"/>
        <end position="62"/>
    </location>
</feature>
<organism evidence="2 3">
    <name type="scientific">Nonomuraea glycinis</name>
    <dbReference type="NCBI Taxonomy" id="2047744"/>
    <lineage>
        <taxon>Bacteria</taxon>
        <taxon>Bacillati</taxon>
        <taxon>Actinomycetota</taxon>
        <taxon>Actinomycetes</taxon>
        <taxon>Streptosporangiales</taxon>
        <taxon>Streptosporangiaceae</taxon>
        <taxon>Nonomuraea</taxon>
    </lineage>
</organism>
<dbReference type="AlphaFoldDB" id="A0A918A250"/>
<reference evidence="2" key="1">
    <citation type="journal article" date="2014" name="Int. J. Syst. Evol. Microbiol.">
        <title>Complete genome sequence of Corynebacterium casei LMG S-19264T (=DSM 44701T), isolated from a smear-ripened cheese.</title>
        <authorList>
            <consortium name="US DOE Joint Genome Institute (JGI-PGF)"/>
            <person name="Walter F."/>
            <person name="Albersmeier A."/>
            <person name="Kalinowski J."/>
            <person name="Ruckert C."/>
        </authorList>
    </citation>
    <scope>NUCLEOTIDE SEQUENCE</scope>
    <source>
        <strain evidence="2">CGMCC 4.7430</strain>
    </source>
</reference>